<dbReference type="InterPro" id="IPR053149">
    <property type="entry name" value="TPK"/>
</dbReference>
<dbReference type="Pfam" id="PF04263">
    <property type="entry name" value="TPK_catalytic"/>
    <property type="match status" value="1"/>
</dbReference>
<evidence type="ECO:0000256" key="1">
    <source>
        <dbReference type="ARBA" id="ARBA00022679"/>
    </source>
</evidence>
<evidence type="ECO:0000259" key="6">
    <source>
        <dbReference type="Pfam" id="PF04263"/>
    </source>
</evidence>
<dbReference type="InterPro" id="IPR007373">
    <property type="entry name" value="Thiamin_PyroPKinase_B1-bd"/>
</dbReference>
<organism evidence="8 9">
    <name type="scientific">Gemmobacter fulvus</name>
    <dbReference type="NCBI Taxonomy" id="2840474"/>
    <lineage>
        <taxon>Bacteria</taxon>
        <taxon>Pseudomonadati</taxon>
        <taxon>Pseudomonadota</taxon>
        <taxon>Alphaproteobacteria</taxon>
        <taxon>Rhodobacterales</taxon>
        <taxon>Paracoccaceae</taxon>
        <taxon>Gemmobacter</taxon>
    </lineage>
</organism>
<dbReference type="GO" id="GO:0005524">
    <property type="term" value="F:ATP binding"/>
    <property type="evidence" value="ECO:0007669"/>
    <property type="project" value="UniProtKB-KW"/>
</dbReference>
<dbReference type="InterPro" id="IPR006282">
    <property type="entry name" value="Thi_PPkinase"/>
</dbReference>
<dbReference type="CDD" id="cd07995">
    <property type="entry name" value="TPK"/>
    <property type="match status" value="1"/>
</dbReference>
<dbReference type="RefSeq" id="WP_215503278.1">
    <property type="nucleotide sequence ID" value="NZ_CP076361.1"/>
</dbReference>
<dbReference type="InterPro" id="IPR036371">
    <property type="entry name" value="TPK_B1-bd_sf"/>
</dbReference>
<dbReference type="EC" id="2.7.6.2" evidence="5"/>
<dbReference type="InterPro" id="IPR036759">
    <property type="entry name" value="TPK_catalytic_sf"/>
</dbReference>
<reference evidence="8" key="1">
    <citation type="submission" date="2021-06" db="EMBL/GenBank/DDBJ databases">
        <title>Direct submission.</title>
        <authorList>
            <person name="Lee C.-S."/>
            <person name="Jin L."/>
        </authorList>
    </citation>
    <scope>NUCLEOTIDE SEQUENCE</scope>
    <source>
        <strain evidence="8">Con5</strain>
    </source>
</reference>
<dbReference type="PANTHER" id="PTHR41299">
    <property type="entry name" value="THIAMINE PYROPHOSPHOKINASE"/>
    <property type="match status" value="1"/>
</dbReference>
<dbReference type="AlphaFoldDB" id="A0A975S1Y2"/>
<dbReference type="GO" id="GO:0004788">
    <property type="term" value="F:thiamine diphosphokinase activity"/>
    <property type="evidence" value="ECO:0007669"/>
    <property type="project" value="UniProtKB-UniRule"/>
</dbReference>
<sequence>MNHPIVESCDAITLIAGGPCTRADLALARRRAPVIVAVDGGADRALALGAEPVAVIGDFDSLSEAARQRLGPARLHRIAEQETTDFDKALRSVAAPFVLALGVAGGRIDHELAVLNALVQHQAAGRAVPCLLIGVQDVIFAAPPELTLRLRVGDRLSLFPMGRVTGDSVGLRWPITGLNFAPDGRIGTSNTVTQAEVQLRFDAPNMLVMLPRARLDAALRALVPGFRLPRRSEAGIR</sequence>
<dbReference type="GO" id="GO:0030975">
    <property type="term" value="F:thiamine binding"/>
    <property type="evidence" value="ECO:0007669"/>
    <property type="project" value="InterPro"/>
</dbReference>
<evidence type="ECO:0000313" key="8">
    <source>
        <dbReference type="EMBL" id="QWK91087.1"/>
    </source>
</evidence>
<evidence type="ECO:0000256" key="2">
    <source>
        <dbReference type="ARBA" id="ARBA00022741"/>
    </source>
</evidence>
<evidence type="ECO:0000256" key="5">
    <source>
        <dbReference type="NCBIfam" id="TIGR01378"/>
    </source>
</evidence>
<gene>
    <name evidence="8" type="ORF">KM031_04035</name>
</gene>
<dbReference type="SUPFAM" id="SSF63999">
    <property type="entry name" value="Thiamin pyrophosphokinase, catalytic domain"/>
    <property type="match status" value="1"/>
</dbReference>
<name>A0A975S1Y2_9RHOB</name>
<dbReference type="GO" id="GO:0006772">
    <property type="term" value="P:thiamine metabolic process"/>
    <property type="evidence" value="ECO:0007669"/>
    <property type="project" value="UniProtKB-UniRule"/>
</dbReference>
<dbReference type="EMBL" id="CP076361">
    <property type="protein sequence ID" value="QWK91087.1"/>
    <property type="molecule type" value="Genomic_DNA"/>
</dbReference>
<keyword evidence="3" id="KW-0418">Kinase</keyword>
<dbReference type="SUPFAM" id="SSF63862">
    <property type="entry name" value="Thiamin pyrophosphokinase, substrate-binding domain"/>
    <property type="match status" value="1"/>
</dbReference>
<protein>
    <recommendedName>
        <fullName evidence="5">Thiamine diphosphokinase</fullName>
        <ecNumber evidence="5">2.7.6.2</ecNumber>
    </recommendedName>
</protein>
<dbReference type="Proteomes" id="UP000679352">
    <property type="component" value="Chromosome"/>
</dbReference>
<dbReference type="KEGG" id="gfu:KM031_04035"/>
<keyword evidence="4" id="KW-0067">ATP-binding</keyword>
<feature type="domain" description="Thiamin pyrophosphokinase thiamin-binding" evidence="7">
    <location>
        <begin position="153"/>
        <end position="204"/>
    </location>
</feature>
<proteinExistence type="predicted"/>
<dbReference type="GO" id="GO:0009229">
    <property type="term" value="P:thiamine diphosphate biosynthetic process"/>
    <property type="evidence" value="ECO:0007669"/>
    <property type="project" value="InterPro"/>
</dbReference>
<evidence type="ECO:0000256" key="4">
    <source>
        <dbReference type="ARBA" id="ARBA00022840"/>
    </source>
</evidence>
<dbReference type="NCBIfam" id="TIGR01378">
    <property type="entry name" value="thi_PPkinase"/>
    <property type="match status" value="1"/>
</dbReference>
<evidence type="ECO:0000256" key="3">
    <source>
        <dbReference type="ARBA" id="ARBA00022777"/>
    </source>
</evidence>
<evidence type="ECO:0000313" key="9">
    <source>
        <dbReference type="Proteomes" id="UP000679352"/>
    </source>
</evidence>
<dbReference type="Pfam" id="PF04265">
    <property type="entry name" value="TPK_B1_binding"/>
    <property type="match status" value="1"/>
</dbReference>
<evidence type="ECO:0000259" key="7">
    <source>
        <dbReference type="Pfam" id="PF04265"/>
    </source>
</evidence>
<dbReference type="PANTHER" id="PTHR41299:SF1">
    <property type="entry name" value="THIAMINE PYROPHOSPHOKINASE"/>
    <property type="match status" value="1"/>
</dbReference>
<keyword evidence="1 8" id="KW-0808">Transferase</keyword>
<dbReference type="Gene3D" id="3.40.50.10240">
    <property type="entry name" value="Thiamin pyrophosphokinase, catalytic domain"/>
    <property type="match status" value="1"/>
</dbReference>
<dbReference type="InterPro" id="IPR007371">
    <property type="entry name" value="TPK_catalytic"/>
</dbReference>
<keyword evidence="2" id="KW-0547">Nucleotide-binding</keyword>
<accession>A0A975S1Y2</accession>
<feature type="domain" description="Thiamin pyrophosphokinase catalytic" evidence="6">
    <location>
        <begin position="31"/>
        <end position="122"/>
    </location>
</feature>
<keyword evidence="9" id="KW-1185">Reference proteome</keyword>
<dbReference type="GO" id="GO:0016301">
    <property type="term" value="F:kinase activity"/>
    <property type="evidence" value="ECO:0007669"/>
    <property type="project" value="UniProtKB-KW"/>
</dbReference>